<evidence type="ECO:0000256" key="1">
    <source>
        <dbReference type="SAM" id="Phobius"/>
    </source>
</evidence>
<feature type="transmembrane region" description="Helical" evidence="1">
    <location>
        <begin position="194"/>
        <end position="215"/>
    </location>
</feature>
<name>A0A1H7KUZ8_RUMAL</name>
<proteinExistence type="predicted"/>
<keyword evidence="1" id="KW-1133">Transmembrane helix</keyword>
<reference evidence="3 4" key="1">
    <citation type="submission" date="2016-10" db="EMBL/GenBank/DDBJ databases">
        <authorList>
            <person name="de Groot N.N."/>
        </authorList>
    </citation>
    <scope>NUCLEOTIDE SEQUENCE [LARGE SCALE GENOMIC DNA]</scope>
    <source>
        <strain evidence="3 4">KH2T6</strain>
    </source>
</reference>
<keyword evidence="1" id="KW-0812">Transmembrane</keyword>
<protein>
    <recommendedName>
        <fullName evidence="5">LPXTG-motif cell wall anchor domain-containing protein</fullName>
    </recommendedName>
</protein>
<keyword evidence="1" id="KW-0472">Membrane</keyword>
<dbReference type="Proteomes" id="UP000186015">
    <property type="component" value="Unassembled WGS sequence"/>
</dbReference>
<dbReference type="RefSeq" id="WP_074833199.1">
    <property type="nucleotide sequence ID" value="NZ_FOAT01000007.1"/>
</dbReference>
<accession>A0A1H7KUZ8</accession>
<dbReference type="AlphaFoldDB" id="A0A1H7KUZ8"/>
<feature type="signal peptide" evidence="2">
    <location>
        <begin position="1"/>
        <end position="23"/>
    </location>
</feature>
<evidence type="ECO:0008006" key="5">
    <source>
        <dbReference type="Google" id="ProtNLM"/>
    </source>
</evidence>
<sequence>MKKMIIFVVALIVLCMSEITAFARQNADNLSVELHHLTNDAYYIDLLVKMDSSDAYYTDLNQNNMEQFELNAEELKNYSDEDGYISFSCHYKDVYTDIVIDKMKWRDTMISVNCFTMGKDLSLDITEMNEIYEKKRIFKIAVLDERGHIIQVSEPFEALNDKSGYISGEIKYDISDDQLTVDRSSDDKHFVTVYNWYLLIGLIVFLVLSFGFLLHKSSKRRMEKRNSRKIN</sequence>
<organism evidence="3 4">
    <name type="scientific">Ruminococcus albus</name>
    <dbReference type="NCBI Taxonomy" id="1264"/>
    <lineage>
        <taxon>Bacteria</taxon>
        <taxon>Bacillati</taxon>
        <taxon>Bacillota</taxon>
        <taxon>Clostridia</taxon>
        <taxon>Eubacteriales</taxon>
        <taxon>Oscillospiraceae</taxon>
        <taxon>Ruminococcus</taxon>
    </lineage>
</organism>
<gene>
    <name evidence="3" type="ORF">SAMN05216469_107107</name>
</gene>
<dbReference type="EMBL" id="FOAT01000007">
    <property type="protein sequence ID" value="SEK90306.1"/>
    <property type="molecule type" value="Genomic_DNA"/>
</dbReference>
<feature type="chain" id="PRO_5010180006" description="LPXTG-motif cell wall anchor domain-containing protein" evidence="2">
    <location>
        <begin position="24"/>
        <end position="231"/>
    </location>
</feature>
<evidence type="ECO:0000313" key="4">
    <source>
        <dbReference type="Proteomes" id="UP000186015"/>
    </source>
</evidence>
<evidence type="ECO:0000256" key="2">
    <source>
        <dbReference type="SAM" id="SignalP"/>
    </source>
</evidence>
<keyword evidence="2" id="KW-0732">Signal</keyword>
<evidence type="ECO:0000313" key="3">
    <source>
        <dbReference type="EMBL" id="SEK90306.1"/>
    </source>
</evidence>